<name>A0ABP7CA14_9ACTN</name>
<dbReference type="Proteomes" id="UP001500902">
    <property type="component" value="Unassembled WGS sequence"/>
</dbReference>
<keyword evidence="4" id="KW-1185">Reference proteome</keyword>
<feature type="region of interest" description="Disordered" evidence="1">
    <location>
        <begin position="63"/>
        <end position="84"/>
    </location>
</feature>
<comment type="caution">
    <text evidence="3">The sequence shown here is derived from an EMBL/GenBank/DDBJ whole genome shotgun (WGS) entry which is preliminary data.</text>
</comment>
<sequence length="84" mass="9200">MWQRGMNWAAVVMVGLFGLMWVGVVIYADQGSSLWMRVAQVLFGLLLLVWAGHKTVLMLGRQGTAGPYDATPGPYDDGGSGWKR</sequence>
<accession>A0ABP7CA14</accession>
<evidence type="ECO:0000256" key="1">
    <source>
        <dbReference type="SAM" id="MobiDB-lite"/>
    </source>
</evidence>
<keyword evidence="2" id="KW-1133">Transmembrane helix</keyword>
<dbReference type="EMBL" id="BAAAZP010000099">
    <property type="protein sequence ID" value="GAA3682290.1"/>
    <property type="molecule type" value="Genomic_DNA"/>
</dbReference>
<keyword evidence="2" id="KW-0472">Membrane</keyword>
<feature type="transmembrane region" description="Helical" evidence="2">
    <location>
        <begin position="34"/>
        <end position="52"/>
    </location>
</feature>
<feature type="transmembrane region" description="Helical" evidence="2">
    <location>
        <begin position="7"/>
        <end position="28"/>
    </location>
</feature>
<gene>
    <name evidence="3" type="ORF">GCM10022224_053310</name>
</gene>
<evidence type="ECO:0000256" key="2">
    <source>
        <dbReference type="SAM" id="Phobius"/>
    </source>
</evidence>
<reference evidence="4" key="1">
    <citation type="journal article" date="2019" name="Int. J. Syst. Evol. Microbiol.">
        <title>The Global Catalogue of Microorganisms (GCM) 10K type strain sequencing project: providing services to taxonomists for standard genome sequencing and annotation.</title>
        <authorList>
            <consortium name="The Broad Institute Genomics Platform"/>
            <consortium name="The Broad Institute Genome Sequencing Center for Infectious Disease"/>
            <person name="Wu L."/>
            <person name="Ma J."/>
        </authorList>
    </citation>
    <scope>NUCLEOTIDE SEQUENCE [LARGE SCALE GENOMIC DNA]</scope>
    <source>
        <strain evidence="4">JCM 16904</strain>
    </source>
</reference>
<proteinExistence type="predicted"/>
<organism evidence="3 4">
    <name type="scientific">Nonomuraea antimicrobica</name>
    <dbReference type="NCBI Taxonomy" id="561173"/>
    <lineage>
        <taxon>Bacteria</taxon>
        <taxon>Bacillati</taxon>
        <taxon>Actinomycetota</taxon>
        <taxon>Actinomycetes</taxon>
        <taxon>Streptosporangiales</taxon>
        <taxon>Streptosporangiaceae</taxon>
        <taxon>Nonomuraea</taxon>
    </lineage>
</organism>
<protein>
    <submittedName>
        <fullName evidence="3">Uncharacterized protein</fullName>
    </submittedName>
</protein>
<evidence type="ECO:0000313" key="4">
    <source>
        <dbReference type="Proteomes" id="UP001500902"/>
    </source>
</evidence>
<keyword evidence="2" id="KW-0812">Transmembrane</keyword>
<evidence type="ECO:0000313" key="3">
    <source>
        <dbReference type="EMBL" id="GAA3682290.1"/>
    </source>
</evidence>